<evidence type="ECO:0000313" key="8">
    <source>
        <dbReference type="Proteomes" id="UP000290900"/>
    </source>
</evidence>
<evidence type="ECO:0000259" key="6">
    <source>
        <dbReference type="PROSITE" id="PS51294"/>
    </source>
</evidence>
<dbReference type="GO" id="GO:0010833">
    <property type="term" value="P:telomere maintenance via telomere lengthening"/>
    <property type="evidence" value="ECO:0007669"/>
    <property type="project" value="TreeGrafter"/>
</dbReference>
<dbReference type="PROSITE" id="PS51294">
    <property type="entry name" value="HTH_MYB"/>
    <property type="match status" value="1"/>
</dbReference>
<dbReference type="SMART" id="SM00717">
    <property type="entry name" value="SANT"/>
    <property type="match status" value="1"/>
</dbReference>
<feature type="region of interest" description="Disordered" evidence="4">
    <location>
        <begin position="717"/>
        <end position="752"/>
    </location>
</feature>
<dbReference type="InParanoid" id="A0A448YJ66"/>
<dbReference type="InterPro" id="IPR017930">
    <property type="entry name" value="Myb_dom"/>
</dbReference>
<feature type="compositionally biased region" description="Basic and acidic residues" evidence="4">
    <location>
        <begin position="120"/>
        <end position="175"/>
    </location>
</feature>
<dbReference type="InterPro" id="IPR013867">
    <property type="entry name" value="Telomere_rpt-bd_fac_dimer_dom"/>
</dbReference>
<evidence type="ECO:0000256" key="2">
    <source>
        <dbReference type="ARBA" id="ARBA00023242"/>
    </source>
</evidence>
<sequence length="767" mass="86550">MSNSESRDLLQQAGEGTGSIQPPQQQSTQAQSQPDNIPSTFEANFQNELDKITAEIGVHTKGKESGEAEHSKQMDYLDPNLNYFARFNEDELDRHFDKIIGEKSGKVGKQVKELKGEVEQVKKDDVEGVSREGERLPKDDIDKELEMFQRVQEEIQEEAKREDSKKGEIYEEQKSEYGTTVDTASDPLPPPPTSHTASSSQPSSHPASPGFANTSTTTYKGLSIPSNSELVKNRESSVLKAYKRLLEGNETVRRPIDVASAQLAALPLTITAPEHMSFNVQMLVNTLPVLDNLATQILRIIAQGPFQKVMELVSNRESYSGISFGNLVELFETTKRVYNSEENPFFTVENVTFGLWKFGEAAPEFLRGKEETVEGTLRKVNLATFLLATLGLIDLGFFFLNEAFLDVFCPPQNLDPSKSISYLHQEDTLQSTLPEASAQPVRSTTHNQTKFLKSQAILFLELKTQAFISAIELGDRSKQEIIQDLFPDNIDEILMRRKDSAYDATKAKLARNSTFFTPAELDFLKRCDSRRKNLLEVKDDSSLMETYEWMKFLNDLLEYVSKNVGFLIWGPKGKISGELDRHSVAGFKELKRALHEAKSEEKTAQASVDEVESDDTSGTSDYTSSRKRQRQNRPTTFRRTWTREEEDALREGLKLKGSHWTAILGLYGPGGSVNEALKDRTSLQLKDKARNWKLYFLKNNLEVPDYLSKATKGKKERVIENEGESELQRPKTGNRNSNIQTSINRGTSKRDEDVNDEFKNLVAQAFN</sequence>
<dbReference type="PANTHER" id="PTHR47807:SF1">
    <property type="entry name" value="PROTEIN TBF1"/>
    <property type="match status" value="1"/>
</dbReference>
<dbReference type="FunFam" id="1.10.10.60:FF:000137">
    <property type="entry name" value="MYB DNA binding protein"/>
    <property type="match status" value="1"/>
</dbReference>
<evidence type="ECO:0000313" key="7">
    <source>
        <dbReference type="EMBL" id="VEU20994.1"/>
    </source>
</evidence>
<dbReference type="Gene3D" id="1.10.10.60">
    <property type="entry name" value="Homeodomain-like"/>
    <property type="match status" value="1"/>
</dbReference>
<feature type="compositionally biased region" description="Polar residues" evidence="4">
    <location>
        <begin position="35"/>
        <end position="47"/>
    </location>
</feature>
<gene>
    <name evidence="7" type="ORF">BRENAR_LOCUS1729</name>
</gene>
<evidence type="ECO:0000259" key="5">
    <source>
        <dbReference type="PROSITE" id="PS50090"/>
    </source>
</evidence>
<feature type="compositionally biased region" description="Polar residues" evidence="4">
    <location>
        <begin position="211"/>
        <end position="223"/>
    </location>
</feature>
<dbReference type="OrthoDB" id="3366990at2759"/>
<dbReference type="EMBL" id="CAACVR010000008">
    <property type="protein sequence ID" value="VEU20994.1"/>
    <property type="molecule type" value="Genomic_DNA"/>
</dbReference>
<dbReference type="GO" id="GO:0042803">
    <property type="term" value="F:protein homodimerization activity"/>
    <property type="evidence" value="ECO:0007669"/>
    <property type="project" value="InterPro"/>
</dbReference>
<dbReference type="PANTHER" id="PTHR47807">
    <property type="entry name" value="PROTEIN TBF1"/>
    <property type="match status" value="1"/>
</dbReference>
<protein>
    <submittedName>
        <fullName evidence="7">DEKNAAC101848</fullName>
    </submittedName>
</protein>
<dbReference type="InterPro" id="IPR009057">
    <property type="entry name" value="Homeodomain-like_sf"/>
</dbReference>
<feature type="compositionally biased region" description="Polar residues" evidence="4">
    <location>
        <begin position="731"/>
        <end position="746"/>
    </location>
</feature>
<feature type="region of interest" description="Disordered" evidence="4">
    <location>
        <begin position="1"/>
        <end position="74"/>
    </location>
</feature>
<evidence type="ECO:0000256" key="1">
    <source>
        <dbReference type="ARBA" id="ARBA00023125"/>
    </source>
</evidence>
<feature type="region of interest" description="Disordered" evidence="4">
    <location>
        <begin position="598"/>
        <end position="642"/>
    </location>
</feature>
<reference evidence="7 8" key="1">
    <citation type="submission" date="2018-12" db="EMBL/GenBank/DDBJ databases">
        <authorList>
            <person name="Tiukova I."/>
            <person name="Dainat J."/>
        </authorList>
    </citation>
    <scope>NUCLEOTIDE SEQUENCE [LARGE SCALE GENOMIC DNA]</scope>
</reference>
<dbReference type="InterPro" id="IPR052833">
    <property type="entry name" value="Telomeric_DNA-bd_trans-reg"/>
</dbReference>
<dbReference type="InterPro" id="IPR001005">
    <property type="entry name" value="SANT/Myb"/>
</dbReference>
<proteinExistence type="predicted"/>
<evidence type="ECO:0000256" key="4">
    <source>
        <dbReference type="SAM" id="MobiDB-lite"/>
    </source>
</evidence>
<dbReference type="FunCoup" id="A0A448YJ66">
    <property type="interactions" value="530"/>
</dbReference>
<dbReference type="STRING" id="13370.A0A448YJ66"/>
<keyword evidence="1" id="KW-0238">DNA-binding</keyword>
<dbReference type="SUPFAM" id="SSF46689">
    <property type="entry name" value="Homeodomain-like"/>
    <property type="match status" value="1"/>
</dbReference>
<evidence type="ECO:0000256" key="3">
    <source>
        <dbReference type="ARBA" id="ARBA00023306"/>
    </source>
</evidence>
<keyword evidence="2" id="KW-0539">Nucleus</keyword>
<dbReference type="Pfam" id="PF08558">
    <property type="entry name" value="TRF"/>
    <property type="match status" value="1"/>
</dbReference>
<dbReference type="Proteomes" id="UP000290900">
    <property type="component" value="Unassembled WGS sequence"/>
</dbReference>
<name>A0A448YJ66_BRENA</name>
<keyword evidence="3" id="KW-0131">Cell cycle</keyword>
<feature type="region of interest" description="Disordered" evidence="4">
    <location>
        <begin position="120"/>
        <end position="223"/>
    </location>
</feature>
<organism evidence="7 8">
    <name type="scientific">Brettanomyces naardenensis</name>
    <name type="common">Yeast</name>
    <dbReference type="NCBI Taxonomy" id="13370"/>
    <lineage>
        <taxon>Eukaryota</taxon>
        <taxon>Fungi</taxon>
        <taxon>Dikarya</taxon>
        <taxon>Ascomycota</taxon>
        <taxon>Saccharomycotina</taxon>
        <taxon>Pichiomycetes</taxon>
        <taxon>Pichiales</taxon>
        <taxon>Pichiaceae</taxon>
        <taxon>Brettanomyces</taxon>
    </lineage>
</organism>
<dbReference type="PROSITE" id="PS50090">
    <property type="entry name" value="MYB_LIKE"/>
    <property type="match status" value="1"/>
</dbReference>
<dbReference type="GO" id="GO:0003691">
    <property type="term" value="F:double-stranded telomeric DNA binding"/>
    <property type="evidence" value="ECO:0007669"/>
    <property type="project" value="TreeGrafter"/>
</dbReference>
<feature type="domain" description="HTH myb-type" evidence="6">
    <location>
        <begin position="633"/>
        <end position="689"/>
    </location>
</feature>
<keyword evidence="8" id="KW-1185">Reference proteome</keyword>
<dbReference type="Pfam" id="PF00249">
    <property type="entry name" value="Myb_DNA-binding"/>
    <property type="match status" value="1"/>
</dbReference>
<dbReference type="AlphaFoldDB" id="A0A448YJ66"/>
<feature type="compositionally biased region" description="Low complexity" evidence="4">
    <location>
        <begin position="194"/>
        <end position="209"/>
    </location>
</feature>
<feature type="domain" description="Myb-like" evidence="5">
    <location>
        <begin position="633"/>
        <end position="693"/>
    </location>
</feature>
<accession>A0A448YJ66</accession>
<feature type="compositionally biased region" description="Low complexity" evidence="4">
    <location>
        <begin position="19"/>
        <end position="34"/>
    </location>
</feature>
<dbReference type="CDD" id="cd11660">
    <property type="entry name" value="SANT_TRF"/>
    <property type="match status" value="1"/>
</dbReference>
<feature type="compositionally biased region" description="Basic and acidic residues" evidence="4">
    <location>
        <begin position="61"/>
        <end position="74"/>
    </location>
</feature>